<feature type="compositionally biased region" description="Basic residues" evidence="1">
    <location>
        <begin position="290"/>
        <end position="299"/>
    </location>
</feature>
<feature type="compositionally biased region" description="Low complexity" evidence="1">
    <location>
        <begin position="149"/>
        <end position="205"/>
    </location>
</feature>
<dbReference type="Proteomes" id="UP000077671">
    <property type="component" value="Unassembled WGS sequence"/>
</dbReference>
<feature type="region of interest" description="Disordered" evidence="1">
    <location>
        <begin position="1"/>
        <end position="67"/>
    </location>
</feature>
<protein>
    <submittedName>
        <fullName evidence="2">Uncharacterized protein</fullName>
    </submittedName>
</protein>
<feature type="compositionally biased region" description="Polar residues" evidence="1">
    <location>
        <begin position="414"/>
        <end position="425"/>
    </location>
</feature>
<name>A0A177VGG3_9BASI</name>
<feature type="region of interest" description="Disordered" evidence="1">
    <location>
        <begin position="103"/>
        <end position="126"/>
    </location>
</feature>
<feature type="compositionally biased region" description="Polar residues" evidence="1">
    <location>
        <begin position="300"/>
        <end position="310"/>
    </location>
</feature>
<reference evidence="2" key="1">
    <citation type="submission" date="2016-04" db="EMBL/GenBank/DDBJ databases">
        <authorList>
            <person name="Nguyen H.D."/>
            <person name="Kesanakurti P."/>
            <person name="Cullis J."/>
            <person name="Levesque C.A."/>
            <person name="Hambleton S."/>
        </authorList>
    </citation>
    <scope>NUCLEOTIDE SEQUENCE</scope>
    <source>
        <strain evidence="2">DAOMC 238032</strain>
    </source>
</reference>
<sequence>MAHPFEPTMTPSQMYQVNRPALERSTSASGSWADRRQPPTAAKYRNLLPDENEDVPELEHELDDAEPDFELEEEWVEHPQAPSPAAPGLAFCACMHPCSHRVNNRRSSSSIGAAARPSPVQSSYSYSFDSKPYRSIACPTLPIIVADVPLPSSSAGPSPSLGPTGLTFARRSSSTAGGPPTSSRSSGSFSPSPLPPLSSQLPPASIGWMSRSMSVQHQKSFAHAGSKSNTRDFSSPDPTHDSSDALPSAPLPFTGISRKRSCTGPPPPLTPFSSSMNTAASTNVAAGAIAHHHHTHRRQTSGSSLNSPNAYGSGYGYRNLSQLPVPPVHYPTAGRSPIVTPSLFQSTPLPQAEFRKPPIASSSSSSFVSLSSSSSSGPSNGSGNNPDADHCSRNRSFTGPSINATPSPRYPSTFGEQQGVPSPSS</sequence>
<feature type="compositionally biased region" description="Polar residues" evidence="1">
    <location>
        <begin position="394"/>
        <end position="406"/>
    </location>
</feature>
<organism evidence="2 3">
    <name type="scientific">Tilletia caries</name>
    <name type="common">wheat bunt fungus</name>
    <dbReference type="NCBI Taxonomy" id="13290"/>
    <lineage>
        <taxon>Eukaryota</taxon>
        <taxon>Fungi</taxon>
        <taxon>Dikarya</taxon>
        <taxon>Basidiomycota</taxon>
        <taxon>Ustilaginomycotina</taxon>
        <taxon>Exobasidiomycetes</taxon>
        <taxon>Tilletiales</taxon>
        <taxon>Tilletiaceae</taxon>
        <taxon>Tilletia</taxon>
    </lineage>
</organism>
<evidence type="ECO:0000256" key="1">
    <source>
        <dbReference type="SAM" id="MobiDB-lite"/>
    </source>
</evidence>
<evidence type="ECO:0000313" key="2">
    <source>
        <dbReference type="EMBL" id="KAE8259006.1"/>
    </source>
</evidence>
<feature type="compositionally biased region" description="Acidic residues" evidence="1">
    <location>
        <begin position="50"/>
        <end position="67"/>
    </location>
</feature>
<dbReference type="AlphaFoldDB" id="A0A177VGG3"/>
<reference evidence="2" key="2">
    <citation type="journal article" date="2019" name="IMA Fungus">
        <title>Genome sequencing and comparison of five Tilletia species to identify candidate genes for the detection of regulated species infecting wheat.</title>
        <authorList>
            <person name="Nguyen H.D.T."/>
            <person name="Sultana T."/>
            <person name="Kesanakurti P."/>
            <person name="Hambleton S."/>
        </authorList>
    </citation>
    <scope>NUCLEOTIDE SEQUENCE</scope>
    <source>
        <strain evidence="2">DAOMC 238032</strain>
    </source>
</reference>
<accession>A0A177VGG3</accession>
<feature type="compositionally biased region" description="Low complexity" evidence="1">
    <location>
        <begin position="105"/>
        <end position="118"/>
    </location>
</feature>
<feature type="compositionally biased region" description="Polar residues" evidence="1">
    <location>
        <begin position="226"/>
        <end position="237"/>
    </location>
</feature>
<proteinExistence type="predicted"/>
<feature type="region of interest" description="Disordered" evidence="1">
    <location>
        <begin position="148"/>
        <end position="425"/>
    </location>
</feature>
<gene>
    <name evidence="2" type="ORF">A4X03_0g4217</name>
</gene>
<feature type="compositionally biased region" description="Polar residues" evidence="1">
    <location>
        <begin position="271"/>
        <end position="284"/>
    </location>
</feature>
<comment type="caution">
    <text evidence="2">The sequence shown here is derived from an EMBL/GenBank/DDBJ whole genome shotgun (WGS) entry which is preliminary data.</text>
</comment>
<feature type="compositionally biased region" description="Low complexity" evidence="1">
    <location>
        <begin position="361"/>
        <end position="385"/>
    </location>
</feature>
<dbReference type="EMBL" id="LWDD02000549">
    <property type="protein sequence ID" value="KAE8259006.1"/>
    <property type="molecule type" value="Genomic_DNA"/>
</dbReference>
<evidence type="ECO:0000313" key="3">
    <source>
        <dbReference type="Proteomes" id="UP000077671"/>
    </source>
</evidence>